<name>A0A4Z0A1C1_9AGAM</name>
<dbReference type="EMBL" id="SFCI01000468">
    <property type="protein sequence ID" value="TFY79619.1"/>
    <property type="molecule type" value="Genomic_DNA"/>
</dbReference>
<reference evidence="3 4" key="1">
    <citation type="submission" date="2019-02" db="EMBL/GenBank/DDBJ databases">
        <title>Genome sequencing of the rare red list fungi Hericium alpestre (H. flagellum).</title>
        <authorList>
            <person name="Buettner E."/>
            <person name="Kellner H."/>
        </authorList>
    </citation>
    <scope>NUCLEOTIDE SEQUENCE [LARGE SCALE GENOMIC DNA]</scope>
    <source>
        <strain evidence="3 4">DSM 108284</strain>
    </source>
</reference>
<evidence type="ECO:0000256" key="1">
    <source>
        <dbReference type="ARBA" id="ARBA00007946"/>
    </source>
</evidence>
<gene>
    <name evidence="3" type="ORF">EWM64_g4389</name>
</gene>
<proteinExistence type="inferred from homology"/>
<protein>
    <recommendedName>
        <fullName evidence="5">Terpene synthase</fullName>
    </recommendedName>
</protein>
<organism evidence="3 4">
    <name type="scientific">Hericium alpestre</name>
    <dbReference type="NCBI Taxonomy" id="135208"/>
    <lineage>
        <taxon>Eukaryota</taxon>
        <taxon>Fungi</taxon>
        <taxon>Dikarya</taxon>
        <taxon>Basidiomycota</taxon>
        <taxon>Agaricomycotina</taxon>
        <taxon>Agaricomycetes</taxon>
        <taxon>Russulales</taxon>
        <taxon>Hericiaceae</taxon>
        <taxon>Hericium</taxon>
    </lineage>
</organism>
<accession>A0A4Z0A1C1</accession>
<sequence length="316" mass="35709">MALDGAQNLPSGTPLLVNNERLNPFPENAISHAEIKQVLEDFLRRFGYVHTITDIVDKIGALTEVCVDTAVSRGYIVAKDDPLLKAIPVGAEFAYIGYAHRPDEDVKLYITLYTAFLVYIDDTFERDPDAWREFCGRLIRGLPQRDRVSEHAASLIYGCPSPSLDHELKGITLPPSASRYPEWSRVYSGAAEAFSLFIFSSDVPLNVYLPAMPDLAFFINYVNDLFSFYKEALQGDVVNYVFSLARSRGICPTVVLQELADDLLAAHRRILDTLRPHKLAYDMYSEFSNNYVGFHLVSKRYKLEDLGMVSFIMQEV</sequence>
<comment type="similarity">
    <text evidence="1">Belongs to the trichodiene synthase family.</text>
</comment>
<dbReference type="OrthoDB" id="2998174at2759"/>
<comment type="caution">
    <text evidence="3">The sequence shown here is derived from an EMBL/GenBank/DDBJ whole genome shotgun (WGS) entry which is preliminary data.</text>
</comment>
<dbReference type="Pfam" id="PF06330">
    <property type="entry name" value="TRI5"/>
    <property type="match status" value="1"/>
</dbReference>
<evidence type="ECO:0000313" key="3">
    <source>
        <dbReference type="EMBL" id="TFY79619.1"/>
    </source>
</evidence>
<evidence type="ECO:0000256" key="2">
    <source>
        <dbReference type="ARBA" id="ARBA00023239"/>
    </source>
</evidence>
<dbReference type="InterPro" id="IPR008949">
    <property type="entry name" value="Isoprenoid_synthase_dom_sf"/>
</dbReference>
<dbReference type="GO" id="GO:0016838">
    <property type="term" value="F:carbon-oxygen lyase activity, acting on phosphates"/>
    <property type="evidence" value="ECO:0007669"/>
    <property type="project" value="InterPro"/>
</dbReference>
<evidence type="ECO:0000313" key="4">
    <source>
        <dbReference type="Proteomes" id="UP000298061"/>
    </source>
</evidence>
<dbReference type="Gene3D" id="1.10.600.10">
    <property type="entry name" value="Farnesyl Diphosphate Synthase"/>
    <property type="match status" value="2"/>
</dbReference>
<dbReference type="SUPFAM" id="SSF48576">
    <property type="entry name" value="Terpenoid synthases"/>
    <property type="match status" value="1"/>
</dbReference>
<dbReference type="InterPro" id="IPR024652">
    <property type="entry name" value="Trichodiene_synth"/>
</dbReference>
<keyword evidence="2" id="KW-0456">Lyase</keyword>
<keyword evidence="4" id="KW-1185">Reference proteome</keyword>
<dbReference type="AlphaFoldDB" id="A0A4Z0A1C1"/>
<dbReference type="Proteomes" id="UP000298061">
    <property type="component" value="Unassembled WGS sequence"/>
</dbReference>
<evidence type="ECO:0008006" key="5">
    <source>
        <dbReference type="Google" id="ProtNLM"/>
    </source>
</evidence>
<dbReference type="STRING" id="135208.A0A4Z0A1C1"/>